<organism evidence="1 2">
    <name type="scientific">Eufriesea mexicana</name>
    <dbReference type="NCBI Taxonomy" id="516756"/>
    <lineage>
        <taxon>Eukaryota</taxon>
        <taxon>Metazoa</taxon>
        <taxon>Ecdysozoa</taxon>
        <taxon>Arthropoda</taxon>
        <taxon>Hexapoda</taxon>
        <taxon>Insecta</taxon>
        <taxon>Pterygota</taxon>
        <taxon>Neoptera</taxon>
        <taxon>Endopterygota</taxon>
        <taxon>Hymenoptera</taxon>
        <taxon>Apocrita</taxon>
        <taxon>Aculeata</taxon>
        <taxon>Apoidea</taxon>
        <taxon>Anthophila</taxon>
        <taxon>Apidae</taxon>
        <taxon>Eufriesea</taxon>
    </lineage>
</organism>
<dbReference type="AlphaFoldDB" id="A0A310SLB7"/>
<sequence length="68" mass="7906">MAHGFLHQQCYEEKHLTPYPKISSVTRELITTVRSESTVGKEERCLVRKTEKFGGAKHAMPRFDKETR</sequence>
<reference evidence="1 2" key="1">
    <citation type="submission" date="2015-07" db="EMBL/GenBank/DDBJ databases">
        <title>The genome of Eufriesea mexicana.</title>
        <authorList>
            <person name="Pan H."/>
            <person name="Kapheim K."/>
        </authorList>
    </citation>
    <scope>NUCLEOTIDE SEQUENCE [LARGE SCALE GENOMIC DNA]</scope>
    <source>
        <strain evidence="1">0111107269</strain>
        <tissue evidence="1">Whole body</tissue>
    </source>
</reference>
<evidence type="ECO:0000313" key="2">
    <source>
        <dbReference type="Proteomes" id="UP000250275"/>
    </source>
</evidence>
<evidence type="ECO:0000313" key="1">
    <source>
        <dbReference type="EMBL" id="OAD61692.1"/>
    </source>
</evidence>
<gene>
    <name evidence="1" type="ORF">WN48_10706</name>
</gene>
<dbReference type="Proteomes" id="UP000250275">
    <property type="component" value="Unassembled WGS sequence"/>
</dbReference>
<accession>A0A310SLB7</accession>
<name>A0A310SLB7_9HYME</name>
<proteinExistence type="predicted"/>
<keyword evidence="2" id="KW-1185">Reference proteome</keyword>
<protein>
    <submittedName>
        <fullName evidence="1">Uncharacterized protein</fullName>
    </submittedName>
</protein>
<dbReference type="EMBL" id="KQ760158">
    <property type="protein sequence ID" value="OAD61692.1"/>
    <property type="molecule type" value="Genomic_DNA"/>
</dbReference>